<evidence type="ECO:0000313" key="2">
    <source>
        <dbReference type="EMBL" id="KAF0308751.1"/>
    </source>
</evidence>
<comment type="caution">
    <text evidence="2">The sequence shown here is derived from an EMBL/GenBank/DDBJ whole genome shotgun (WGS) entry which is preliminary data.</text>
</comment>
<protein>
    <submittedName>
        <fullName evidence="2">Uncharacterized protein</fullName>
    </submittedName>
</protein>
<evidence type="ECO:0000256" key="1">
    <source>
        <dbReference type="SAM" id="Phobius"/>
    </source>
</evidence>
<sequence>MFEGAVHSKLGTMTAAGGGGDDPVLAAMGTVGRWQACQSLLLSLVGVVCGWQVLVIAFLAPPTAHWCAPPSPHWDDQQWRREGIPNPAETSAAASVTSFTHLSVDCV</sequence>
<keyword evidence="1" id="KW-0812">Transmembrane</keyword>
<reference evidence="2 3" key="1">
    <citation type="submission" date="2019-07" db="EMBL/GenBank/DDBJ databases">
        <title>Draft genome assembly of a fouling barnacle, Amphibalanus amphitrite (Darwin, 1854): The first reference genome for Thecostraca.</title>
        <authorList>
            <person name="Kim W."/>
        </authorList>
    </citation>
    <scope>NUCLEOTIDE SEQUENCE [LARGE SCALE GENOMIC DNA]</scope>
    <source>
        <strain evidence="2">SNU_AA5</strain>
        <tissue evidence="2">Soma without cirri and trophi</tissue>
    </source>
</reference>
<dbReference type="OrthoDB" id="5141738at2759"/>
<keyword evidence="3" id="KW-1185">Reference proteome</keyword>
<keyword evidence="1" id="KW-1133">Transmembrane helix</keyword>
<organism evidence="2 3">
    <name type="scientific">Amphibalanus amphitrite</name>
    <name type="common">Striped barnacle</name>
    <name type="synonym">Balanus amphitrite</name>
    <dbReference type="NCBI Taxonomy" id="1232801"/>
    <lineage>
        <taxon>Eukaryota</taxon>
        <taxon>Metazoa</taxon>
        <taxon>Ecdysozoa</taxon>
        <taxon>Arthropoda</taxon>
        <taxon>Crustacea</taxon>
        <taxon>Multicrustacea</taxon>
        <taxon>Cirripedia</taxon>
        <taxon>Thoracica</taxon>
        <taxon>Thoracicalcarea</taxon>
        <taxon>Balanomorpha</taxon>
        <taxon>Balanoidea</taxon>
        <taxon>Balanidae</taxon>
        <taxon>Amphibalaninae</taxon>
        <taxon>Amphibalanus</taxon>
    </lineage>
</organism>
<dbReference type="AlphaFoldDB" id="A0A6A4X2X3"/>
<proteinExistence type="predicted"/>
<dbReference type="EMBL" id="VIIS01000466">
    <property type="protein sequence ID" value="KAF0308751.1"/>
    <property type="molecule type" value="Genomic_DNA"/>
</dbReference>
<gene>
    <name evidence="2" type="ORF">FJT64_020067</name>
</gene>
<keyword evidence="1" id="KW-0472">Membrane</keyword>
<evidence type="ECO:0000313" key="3">
    <source>
        <dbReference type="Proteomes" id="UP000440578"/>
    </source>
</evidence>
<name>A0A6A4X2X3_AMPAM</name>
<dbReference type="Proteomes" id="UP000440578">
    <property type="component" value="Unassembled WGS sequence"/>
</dbReference>
<accession>A0A6A4X2X3</accession>
<feature type="transmembrane region" description="Helical" evidence="1">
    <location>
        <begin position="40"/>
        <end position="60"/>
    </location>
</feature>